<evidence type="ECO:0000313" key="2">
    <source>
        <dbReference type="Proteomes" id="UP000684084"/>
    </source>
</evidence>
<name>A0A915YPP6_9GLOM</name>
<dbReference type="VEuPathDB" id="FungiDB:RhiirFUN_008103"/>
<accession>A0A915YPP6</accession>
<gene>
    <name evidence="1" type="ORF">CHRIB12_LOCUS1322</name>
</gene>
<protein>
    <submittedName>
        <fullName evidence="1">Uncharacterized protein</fullName>
    </submittedName>
</protein>
<reference evidence="1" key="1">
    <citation type="submission" date="2020-05" db="EMBL/GenBank/DDBJ databases">
        <authorList>
            <person name="Rincon C."/>
            <person name="Sanders R I."/>
            <person name="Robbins C."/>
            <person name="Chaturvedi A."/>
        </authorList>
    </citation>
    <scope>NUCLEOTIDE SEQUENCE</scope>
    <source>
        <strain evidence="1">CHB12</strain>
    </source>
</reference>
<organism evidence="1 2">
    <name type="scientific">Rhizophagus irregularis</name>
    <dbReference type="NCBI Taxonomy" id="588596"/>
    <lineage>
        <taxon>Eukaryota</taxon>
        <taxon>Fungi</taxon>
        <taxon>Fungi incertae sedis</taxon>
        <taxon>Mucoromycota</taxon>
        <taxon>Glomeromycotina</taxon>
        <taxon>Glomeromycetes</taxon>
        <taxon>Glomerales</taxon>
        <taxon>Glomeraceae</taxon>
        <taxon>Rhizophagus</taxon>
    </lineage>
</organism>
<dbReference type="EMBL" id="CAGKOT010000002">
    <property type="protein sequence ID" value="CAB5308181.1"/>
    <property type="molecule type" value="Genomic_DNA"/>
</dbReference>
<dbReference type="OrthoDB" id="2385044at2759"/>
<dbReference type="Proteomes" id="UP000684084">
    <property type="component" value="Unassembled WGS sequence"/>
</dbReference>
<dbReference type="AlphaFoldDB" id="A0A915YPP6"/>
<comment type="caution">
    <text evidence="1">The sequence shown here is derived from an EMBL/GenBank/DDBJ whole genome shotgun (WGS) entry which is preliminary data.</text>
</comment>
<proteinExistence type="predicted"/>
<sequence length="133" mass="15286">MLVFLTQSANFIKKVRKGKDGGLLWIMDHIQWFIVQLIYCNILIKCDENKLNLCDDCKRLRGDCENPSPCKILCCNCTNPCKGFQLCDDCKRKIGKAPQWVVKRIHCYISLRADLDHLKDGKIAISSHPFEAN</sequence>
<evidence type="ECO:0000313" key="1">
    <source>
        <dbReference type="EMBL" id="CAB5308181.1"/>
    </source>
</evidence>